<evidence type="ECO:0000256" key="2">
    <source>
        <dbReference type="ARBA" id="ARBA00022676"/>
    </source>
</evidence>
<evidence type="ECO:0000256" key="6">
    <source>
        <dbReference type="SAM" id="SignalP"/>
    </source>
</evidence>
<dbReference type="PANTHER" id="PTHR48043:SF159">
    <property type="entry name" value="EG:EG0003.4 PROTEIN-RELATED"/>
    <property type="match status" value="1"/>
</dbReference>
<dbReference type="Pfam" id="PF00201">
    <property type="entry name" value="UDPGT"/>
    <property type="match status" value="1"/>
</dbReference>
<comment type="catalytic activity">
    <reaction evidence="5">
        <text>glucuronate acceptor + UDP-alpha-D-glucuronate = acceptor beta-D-glucuronoside + UDP + H(+)</text>
        <dbReference type="Rhea" id="RHEA:21032"/>
        <dbReference type="ChEBI" id="CHEBI:15378"/>
        <dbReference type="ChEBI" id="CHEBI:58052"/>
        <dbReference type="ChEBI" id="CHEBI:58223"/>
        <dbReference type="ChEBI" id="CHEBI:132367"/>
        <dbReference type="ChEBI" id="CHEBI:132368"/>
        <dbReference type="EC" id="2.4.1.17"/>
    </reaction>
</comment>
<dbReference type="Gene3D" id="3.40.50.2000">
    <property type="entry name" value="Glycogen Phosphorylase B"/>
    <property type="match status" value="2"/>
</dbReference>
<evidence type="ECO:0000256" key="4">
    <source>
        <dbReference type="RuleBase" id="RU003718"/>
    </source>
</evidence>
<dbReference type="PROSITE" id="PS00375">
    <property type="entry name" value="UDPGT"/>
    <property type="match status" value="1"/>
</dbReference>
<evidence type="ECO:0000256" key="3">
    <source>
        <dbReference type="ARBA" id="ARBA00022679"/>
    </source>
</evidence>
<dbReference type="RefSeq" id="XP_050518305.1">
    <property type="nucleotide sequence ID" value="XM_050662348.1"/>
</dbReference>
<keyword evidence="5" id="KW-1133">Transmembrane helix</keyword>
<proteinExistence type="inferred from homology"/>
<dbReference type="PANTHER" id="PTHR48043">
    <property type="entry name" value="EG:EG0003.4 PROTEIN-RELATED"/>
    <property type="match status" value="1"/>
</dbReference>
<accession>A0ABM5L788</accession>
<keyword evidence="5" id="KW-0812">Transmembrane</keyword>
<dbReference type="InterPro" id="IPR035595">
    <property type="entry name" value="UDP_glycos_trans_CS"/>
</dbReference>
<dbReference type="EnsemblMetazoa" id="XM_050662348.1">
    <property type="protein sequence ID" value="XP_050518305.1"/>
    <property type="gene ID" value="LOC114330489"/>
</dbReference>
<evidence type="ECO:0000313" key="8">
    <source>
        <dbReference type="Proteomes" id="UP001652700"/>
    </source>
</evidence>
<sequence>MKLLIFLLSCTFGHSAKILGFFAIPSISHQIIFQPVWKELSLRGHDVTVITTDPLKDPNLTNLTEIDTSRMYGRLFDMGWPHKASSANSIFGRVAFLCDITSGVVEEQLGEVLSLLNKGEKFDLVLVQISYNLNLALAAAHAFGEPPVVGISSLGLFLHSHDALGNPTHPIVSPDMMLNFSGKLSFFDKVQSFLYNIWYRMFYYWYALPKADKIARKYFGDDMPYLGDLEKNISLLLLNVNPIIHNVRPNVPNVIEINQMHIKKRKPLPKDIQDYLDSAPQGVVYFSLGSNVKSANLTEQIRKEIVAGLGALPYKVLWKWETDYLPNKPDNVMTKKWCPQQDILAHPNIKVFVMQGGLQSIEEAITLEVPLVGMPFVTDQPSNIKRIVELGLGVKVDHKTLTRDILKDAIMEVAQNPKYKEEVKKAKSILLDQPMKGVEKAVWWIEYVIRHKGARHLRSPAADMTLLEYFMVDVVLFLLTCVVVALYSVYKLLSVLRAMLRSSQKIKKQ</sequence>
<dbReference type="SUPFAM" id="SSF53756">
    <property type="entry name" value="UDP-Glycosyltransferase/glycogen phosphorylase"/>
    <property type="match status" value="1"/>
</dbReference>
<evidence type="ECO:0000313" key="7">
    <source>
        <dbReference type="EnsemblMetazoa" id="XP_050518305.1"/>
    </source>
</evidence>
<keyword evidence="8" id="KW-1185">Reference proteome</keyword>
<keyword evidence="2 4" id="KW-0328">Glycosyltransferase</keyword>
<comment type="subcellular location">
    <subcellularLocation>
        <location evidence="5">Membrane</location>
        <topology evidence="5">Single-pass membrane protein</topology>
    </subcellularLocation>
</comment>
<keyword evidence="3 4" id="KW-0808">Transferase</keyword>
<name>A0ABM5L788_DIAVI</name>
<feature type="transmembrane region" description="Helical" evidence="5">
    <location>
        <begin position="469"/>
        <end position="490"/>
    </location>
</feature>
<evidence type="ECO:0000256" key="5">
    <source>
        <dbReference type="RuleBase" id="RU362059"/>
    </source>
</evidence>
<organism evidence="7 8">
    <name type="scientific">Diabrotica virgifera virgifera</name>
    <name type="common">western corn rootworm</name>
    <dbReference type="NCBI Taxonomy" id="50390"/>
    <lineage>
        <taxon>Eukaryota</taxon>
        <taxon>Metazoa</taxon>
        <taxon>Ecdysozoa</taxon>
        <taxon>Arthropoda</taxon>
        <taxon>Hexapoda</taxon>
        <taxon>Insecta</taxon>
        <taxon>Pterygota</taxon>
        <taxon>Neoptera</taxon>
        <taxon>Endopterygota</taxon>
        <taxon>Coleoptera</taxon>
        <taxon>Polyphaga</taxon>
        <taxon>Cucujiformia</taxon>
        <taxon>Chrysomeloidea</taxon>
        <taxon>Chrysomelidae</taxon>
        <taxon>Galerucinae</taxon>
        <taxon>Diabroticina</taxon>
        <taxon>Diabroticites</taxon>
        <taxon>Diabrotica</taxon>
    </lineage>
</organism>
<dbReference type="InterPro" id="IPR002213">
    <property type="entry name" value="UDP_glucos_trans"/>
</dbReference>
<reference evidence="7" key="1">
    <citation type="submission" date="2025-05" db="UniProtKB">
        <authorList>
            <consortium name="EnsemblMetazoa"/>
        </authorList>
    </citation>
    <scope>IDENTIFICATION</scope>
</reference>
<comment type="similarity">
    <text evidence="1 4">Belongs to the UDP-glycosyltransferase family.</text>
</comment>
<feature type="chain" id="PRO_5045745037" description="UDP-glucuronosyltransferase" evidence="6">
    <location>
        <begin position="16"/>
        <end position="509"/>
    </location>
</feature>
<dbReference type="Proteomes" id="UP001652700">
    <property type="component" value="Unplaced"/>
</dbReference>
<dbReference type="InterPro" id="IPR050271">
    <property type="entry name" value="UDP-glycosyltransferase"/>
</dbReference>
<keyword evidence="6" id="KW-0732">Signal</keyword>
<feature type="signal peptide" evidence="6">
    <location>
        <begin position="1"/>
        <end position="15"/>
    </location>
</feature>
<keyword evidence="5" id="KW-0472">Membrane</keyword>
<dbReference type="GeneID" id="114330489"/>
<protein>
    <recommendedName>
        <fullName evidence="5">UDP-glucuronosyltransferase</fullName>
        <ecNumber evidence="5">2.4.1.17</ecNumber>
    </recommendedName>
</protein>
<dbReference type="CDD" id="cd03784">
    <property type="entry name" value="GT1_Gtf-like"/>
    <property type="match status" value="1"/>
</dbReference>
<evidence type="ECO:0000256" key="1">
    <source>
        <dbReference type="ARBA" id="ARBA00009995"/>
    </source>
</evidence>
<dbReference type="EC" id="2.4.1.17" evidence="5"/>